<accession>A0A0C3HKF2</accession>
<dbReference type="AlphaFoldDB" id="A0A0C3HKF2"/>
<keyword evidence="3" id="KW-1185">Reference proteome</keyword>
<sequence>MTSTFSALLKRDCAAAYTDGWACYKMPVPVIVGIALGCVIFVFTLGVIIFICCRLRKRKKNRQDDDKKTTFFYRGVVKPDPIPFNPEAY</sequence>
<reference evidence="2 3" key="1">
    <citation type="submission" date="2014-04" db="EMBL/GenBank/DDBJ databases">
        <authorList>
            <consortium name="DOE Joint Genome Institute"/>
            <person name="Kuo A."/>
            <person name="Martino E."/>
            <person name="Perotto S."/>
            <person name="Kohler A."/>
            <person name="Nagy L.G."/>
            <person name="Floudas D."/>
            <person name="Copeland A."/>
            <person name="Barry K.W."/>
            <person name="Cichocki N."/>
            <person name="Veneault-Fourrey C."/>
            <person name="LaButti K."/>
            <person name="Lindquist E.A."/>
            <person name="Lipzen A."/>
            <person name="Lundell T."/>
            <person name="Morin E."/>
            <person name="Murat C."/>
            <person name="Sun H."/>
            <person name="Tunlid A."/>
            <person name="Henrissat B."/>
            <person name="Grigoriev I.V."/>
            <person name="Hibbett D.S."/>
            <person name="Martin F."/>
            <person name="Nordberg H.P."/>
            <person name="Cantor M.N."/>
            <person name="Hua S.X."/>
        </authorList>
    </citation>
    <scope>NUCLEOTIDE SEQUENCE [LARGE SCALE GENOMIC DNA]</scope>
    <source>
        <strain evidence="2 3">Zn</strain>
    </source>
</reference>
<protein>
    <submittedName>
        <fullName evidence="2">Uncharacterized protein</fullName>
    </submittedName>
</protein>
<dbReference type="OrthoDB" id="10525592at2759"/>
<keyword evidence="1" id="KW-0812">Transmembrane</keyword>
<keyword evidence="1" id="KW-0472">Membrane</keyword>
<dbReference type="InParanoid" id="A0A0C3HKF2"/>
<evidence type="ECO:0000313" key="2">
    <source>
        <dbReference type="EMBL" id="KIN02817.1"/>
    </source>
</evidence>
<organism evidence="2 3">
    <name type="scientific">Oidiodendron maius (strain Zn)</name>
    <dbReference type="NCBI Taxonomy" id="913774"/>
    <lineage>
        <taxon>Eukaryota</taxon>
        <taxon>Fungi</taxon>
        <taxon>Dikarya</taxon>
        <taxon>Ascomycota</taxon>
        <taxon>Pezizomycotina</taxon>
        <taxon>Leotiomycetes</taxon>
        <taxon>Leotiomycetes incertae sedis</taxon>
        <taxon>Myxotrichaceae</taxon>
        <taxon>Oidiodendron</taxon>
    </lineage>
</organism>
<gene>
    <name evidence="2" type="ORF">OIDMADRAFT_18461</name>
</gene>
<dbReference type="Proteomes" id="UP000054321">
    <property type="component" value="Unassembled WGS sequence"/>
</dbReference>
<dbReference type="HOGENOM" id="CLU_2455326_0_0_1"/>
<dbReference type="EMBL" id="KN832874">
    <property type="protein sequence ID" value="KIN02817.1"/>
    <property type="molecule type" value="Genomic_DNA"/>
</dbReference>
<name>A0A0C3HKF2_OIDMZ</name>
<proteinExistence type="predicted"/>
<evidence type="ECO:0000313" key="3">
    <source>
        <dbReference type="Proteomes" id="UP000054321"/>
    </source>
</evidence>
<evidence type="ECO:0000256" key="1">
    <source>
        <dbReference type="SAM" id="Phobius"/>
    </source>
</evidence>
<feature type="transmembrane region" description="Helical" evidence="1">
    <location>
        <begin position="30"/>
        <end position="53"/>
    </location>
</feature>
<reference evidence="3" key="2">
    <citation type="submission" date="2015-01" db="EMBL/GenBank/DDBJ databases">
        <title>Evolutionary Origins and Diversification of the Mycorrhizal Mutualists.</title>
        <authorList>
            <consortium name="DOE Joint Genome Institute"/>
            <consortium name="Mycorrhizal Genomics Consortium"/>
            <person name="Kohler A."/>
            <person name="Kuo A."/>
            <person name="Nagy L.G."/>
            <person name="Floudas D."/>
            <person name="Copeland A."/>
            <person name="Barry K.W."/>
            <person name="Cichocki N."/>
            <person name="Veneault-Fourrey C."/>
            <person name="LaButti K."/>
            <person name="Lindquist E.A."/>
            <person name="Lipzen A."/>
            <person name="Lundell T."/>
            <person name="Morin E."/>
            <person name="Murat C."/>
            <person name="Riley R."/>
            <person name="Ohm R."/>
            <person name="Sun H."/>
            <person name="Tunlid A."/>
            <person name="Henrissat B."/>
            <person name="Grigoriev I.V."/>
            <person name="Hibbett D.S."/>
            <person name="Martin F."/>
        </authorList>
    </citation>
    <scope>NUCLEOTIDE SEQUENCE [LARGE SCALE GENOMIC DNA]</scope>
    <source>
        <strain evidence="3">Zn</strain>
    </source>
</reference>
<keyword evidence="1" id="KW-1133">Transmembrane helix</keyword>